<dbReference type="InterPro" id="IPR029044">
    <property type="entry name" value="Nucleotide-diphossugar_trans"/>
</dbReference>
<evidence type="ECO:0000256" key="1">
    <source>
        <dbReference type="ARBA" id="ARBA00006739"/>
    </source>
</evidence>
<feature type="domain" description="Glycosyltransferase 2-like" evidence="2">
    <location>
        <begin position="8"/>
        <end position="123"/>
    </location>
</feature>
<evidence type="ECO:0000313" key="3">
    <source>
        <dbReference type="EMBL" id="MBU9722755.1"/>
    </source>
</evidence>
<dbReference type="PANTHER" id="PTHR43685:SF11">
    <property type="entry name" value="GLYCOSYLTRANSFERASE TAGX-RELATED"/>
    <property type="match status" value="1"/>
</dbReference>
<gene>
    <name evidence="3" type="ORF">KS407_15160</name>
</gene>
<dbReference type="Gene3D" id="3.90.550.10">
    <property type="entry name" value="Spore Coat Polysaccharide Biosynthesis Protein SpsA, Chain A"/>
    <property type="match status" value="1"/>
</dbReference>
<evidence type="ECO:0000313" key="4">
    <source>
        <dbReference type="Proteomes" id="UP000790580"/>
    </source>
</evidence>
<evidence type="ECO:0000259" key="2">
    <source>
        <dbReference type="Pfam" id="PF00535"/>
    </source>
</evidence>
<proteinExistence type="inferred from homology"/>
<reference evidence="3 4" key="1">
    <citation type="submission" date="2021-06" db="EMBL/GenBank/DDBJ databases">
        <title>Bacillus sp. RD4P76, an endophyte from a halophyte.</title>
        <authorList>
            <person name="Sun J.-Q."/>
        </authorList>
    </citation>
    <scope>NUCLEOTIDE SEQUENCE [LARGE SCALE GENOMIC DNA]</scope>
    <source>
        <strain evidence="3 4">JCM 17098</strain>
    </source>
</reference>
<dbReference type="GO" id="GO:0016757">
    <property type="term" value="F:glycosyltransferase activity"/>
    <property type="evidence" value="ECO:0007669"/>
    <property type="project" value="UniProtKB-KW"/>
</dbReference>
<accession>A0ABS6JWI4</accession>
<dbReference type="InterPro" id="IPR050834">
    <property type="entry name" value="Glycosyltransf_2"/>
</dbReference>
<sequence length="414" mass="47244">MEKADSISVVTAVNNGGTHLREAIDSILNQSYADFEYIIVNNDSANGTKKLLDQIQDPRVNVIHLEKNVAIPSALNVGIQKARGKWIALQGANDVSHKDRLQKQFAQVVKENRNLVAVGALEKCINRETIINTAGKNEGNTYTRRGDDSNFDANANVSVKTRVEDQSQITVETPLRLEAGQLFYKNNNIFHSNQFCSLFHGYGAAFFLKEAFIKIGGYDPIFQIAYDYDLWTRLRHYGEVSRIEEVLYHYRTSNPPMDMDKNMNMNWRMNLNMNASNTQNIRNQRHKRDKGNQSNRQIKMEFIREVLLSTFKNIAELNYRNLTRKPRLLLLGTAHNQQFYRKQIEQENAYANISFQELGFHGVRKAGTLFETNEIDGVIIDSNQSEGGSVRFLKKKGLALGKSLFPVWMPEGDS</sequence>
<protein>
    <submittedName>
        <fullName evidence="3">Glycosyltransferase</fullName>
        <ecNumber evidence="3">2.4.-.-</ecNumber>
    </submittedName>
</protein>
<name>A0ABS6JWI4_9BACI</name>
<dbReference type="SUPFAM" id="SSF53448">
    <property type="entry name" value="Nucleotide-diphospho-sugar transferases"/>
    <property type="match status" value="1"/>
</dbReference>
<keyword evidence="3" id="KW-0808">Transferase</keyword>
<dbReference type="Proteomes" id="UP000790580">
    <property type="component" value="Unassembled WGS sequence"/>
</dbReference>
<dbReference type="EMBL" id="JAHQCR010000059">
    <property type="protein sequence ID" value="MBU9722755.1"/>
    <property type="molecule type" value="Genomic_DNA"/>
</dbReference>
<comment type="similarity">
    <text evidence="1">Belongs to the glycosyltransferase 2 family.</text>
</comment>
<keyword evidence="4" id="KW-1185">Reference proteome</keyword>
<dbReference type="Pfam" id="PF00535">
    <property type="entry name" value="Glycos_transf_2"/>
    <property type="match status" value="1"/>
</dbReference>
<comment type="caution">
    <text evidence="3">The sequence shown here is derived from an EMBL/GenBank/DDBJ whole genome shotgun (WGS) entry which is preliminary data.</text>
</comment>
<keyword evidence="3" id="KW-0328">Glycosyltransferase</keyword>
<dbReference type="EC" id="2.4.-.-" evidence="3"/>
<dbReference type="RefSeq" id="WP_176371508.1">
    <property type="nucleotide sequence ID" value="NZ_JAHQCR010000059.1"/>
</dbReference>
<dbReference type="PANTHER" id="PTHR43685">
    <property type="entry name" value="GLYCOSYLTRANSFERASE"/>
    <property type="match status" value="1"/>
</dbReference>
<organism evidence="3 4">
    <name type="scientific">Evansella alkalicola</name>
    <dbReference type="NCBI Taxonomy" id="745819"/>
    <lineage>
        <taxon>Bacteria</taxon>
        <taxon>Bacillati</taxon>
        <taxon>Bacillota</taxon>
        <taxon>Bacilli</taxon>
        <taxon>Bacillales</taxon>
        <taxon>Bacillaceae</taxon>
        <taxon>Evansella</taxon>
    </lineage>
</organism>
<dbReference type="InterPro" id="IPR001173">
    <property type="entry name" value="Glyco_trans_2-like"/>
</dbReference>